<dbReference type="CDD" id="cd06456">
    <property type="entry name" value="M3A_DCP"/>
    <property type="match status" value="1"/>
</dbReference>
<keyword evidence="13" id="KW-1185">Reference proteome</keyword>
<comment type="similarity">
    <text evidence="1 9">Belongs to the peptidase M3 family.</text>
</comment>
<evidence type="ECO:0000256" key="9">
    <source>
        <dbReference type="RuleBase" id="RU003435"/>
    </source>
</evidence>
<gene>
    <name evidence="12" type="primary">prlC</name>
    <name evidence="12" type="ORF">BN874_1390016</name>
</gene>
<evidence type="ECO:0000259" key="10">
    <source>
        <dbReference type="Pfam" id="PF01432"/>
    </source>
</evidence>
<evidence type="ECO:0000313" key="12">
    <source>
        <dbReference type="EMBL" id="CDH43890.1"/>
    </source>
</evidence>
<dbReference type="GO" id="GO:0006518">
    <property type="term" value="P:peptide metabolic process"/>
    <property type="evidence" value="ECO:0007669"/>
    <property type="project" value="TreeGrafter"/>
</dbReference>
<evidence type="ECO:0000256" key="7">
    <source>
        <dbReference type="ARBA" id="ARBA00024603"/>
    </source>
</evidence>
<dbReference type="Gene3D" id="1.10.1370.10">
    <property type="entry name" value="Neurolysin, domain 3"/>
    <property type="match status" value="1"/>
</dbReference>
<evidence type="ECO:0000256" key="4">
    <source>
        <dbReference type="ARBA" id="ARBA00022801"/>
    </source>
</evidence>
<dbReference type="Gene3D" id="3.40.390.10">
    <property type="entry name" value="Collagenase (Catalytic Domain)"/>
    <property type="match status" value="1"/>
</dbReference>
<dbReference type="GO" id="GO:0006508">
    <property type="term" value="P:proteolysis"/>
    <property type="evidence" value="ECO:0007669"/>
    <property type="project" value="UniProtKB-KW"/>
</dbReference>
<dbReference type="Proteomes" id="UP000019184">
    <property type="component" value="Unassembled WGS sequence"/>
</dbReference>
<organism evidence="12 13">
    <name type="scientific">Candidatus Contendobacter odensis Run_B_J11</name>
    <dbReference type="NCBI Taxonomy" id="1400861"/>
    <lineage>
        <taxon>Bacteria</taxon>
        <taxon>Pseudomonadati</taxon>
        <taxon>Pseudomonadota</taxon>
        <taxon>Gammaproteobacteria</taxon>
        <taxon>Candidatus Competibacteraceae</taxon>
        <taxon>Candidatus Contendibacter</taxon>
    </lineage>
</organism>
<dbReference type="InterPro" id="IPR034005">
    <property type="entry name" value="M3A_DCP"/>
</dbReference>
<feature type="domain" description="Oligopeptidase A N-terminal" evidence="11">
    <location>
        <begin position="29"/>
        <end position="149"/>
    </location>
</feature>
<evidence type="ECO:0000256" key="8">
    <source>
        <dbReference type="ARBA" id="ARBA00026100"/>
    </source>
</evidence>
<accession>A0A7U7G8J5</accession>
<dbReference type="Gene3D" id="1.20.1050.40">
    <property type="entry name" value="Endopeptidase. Chain P, domain 1"/>
    <property type="match status" value="1"/>
</dbReference>
<dbReference type="EC" id="3.4.24.70" evidence="8"/>
<comment type="catalytic activity">
    <reaction evidence="7">
        <text>Hydrolysis of oligopeptides, with broad specificity. Gly or Ala commonly occur as P1 or P1' residues, but more distant residues are also important, as is shown by the fact that Z-Gly-Pro-Gly-|-Gly-Pro-Ala is cleaved, but not Z-(Gly)(5).</text>
        <dbReference type="EC" id="3.4.24.70"/>
    </reaction>
</comment>
<name>A0A7U7G8J5_9GAMM</name>
<dbReference type="InterPro" id="IPR024077">
    <property type="entry name" value="Neurolysin/TOP_dom2"/>
</dbReference>
<dbReference type="FunFam" id="3.40.390.10:FF:000009">
    <property type="entry name" value="Oligopeptidase A"/>
    <property type="match status" value="1"/>
</dbReference>
<keyword evidence="3 9" id="KW-0479">Metal-binding</keyword>
<dbReference type="PANTHER" id="PTHR11804">
    <property type="entry name" value="PROTEASE M3 THIMET OLIGOPEPTIDASE-RELATED"/>
    <property type="match status" value="1"/>
</dbReference>
<dbReference type="InterPro" id="IPR045666">
    <property type="entry name" value="OpdA_N"/>
</dbReference>
<dbReference type="InterPro" id="IPR045090">
    <property type="entry name" value="Pept_M3A_M3B"/>
</dbReference>
<keyword evidence="2 9" id="KW-0645">Protease</keyword>
<dbReference type="Pfam" id="PF01432">
    <property type="entry name" value="Peptidase_M3"/>
    <property type="match status" value="1"/>
</dbReference>
<keyword evidence="4 9" id="KW-0378">Hydrolase</keyword>
<dbReference type="EMBL" id="CBTK010000045">
    <property type="protein sequence ID" value="CDH43890.1"/>
    <property type="molecule type" value="Genomic_DNA"/>
</dbReference>
<evidence type="ECO:0000256" key="2">
    <source>
        <dbReference type="ARBA" id="ARBA00022670"/>
    </source>
</evidence>
<feature type="domain" description="Peptidase M3A/M3B catalytic" evidence="10">
    <location>
        <begin position="224"/>
        <end position="674"/>
    </location>
</feature>
<dbReference type="GO" id="GO:0004222">
    <property type="term" value="F:metalloendopeptidase activity"/>
    <property type="evidence" value="ECO:0007669"/>
    <property type="project" value="UniProtKB-EC"/>
</dbReference>
<reference evidence="12 13" key="1">
    <citation type="journal article" date="2014" name="ISME J.">
        <title>Candidatus Competibacter-lineage genomes retrieved from metagenomes reveal functional metabolic diversity.</title>
        <authorList>
            <person name="McIlroy S.J."/>
            <person name="Albertsen M."/>
            <person name="Andresen E.K."/>
            <person name="Saunders A.M."/>
            <person name="Kristiansen R."/>
            <person name="Stokholm-Bjerregaard M."/>
            <person name="Nielsen K.L."/>
            <person name="Nielsen P.H."/>
        </authorList>
    </citation>
    <scope>NUCLEOTIDE SEQUENCE [LARGE SCALE GENOMIC DNA]</scope>
    <source>
        <strain evidence="12 13">Run_B_J11</strain>
    </source>
</reference>
<dbReference type="AlphaFoldDB" id="A0A7U7G8J5"/>
<dbReference type="PANTHER" id="PTHR11804:SF84">
    <property type="entry name" value="SACCHAROLYSIN"/>
    <property type="match status" value="1"/>
</dbReference>
<dbReference type="NCBIfam" id="NF008159">
    <property type="entry name" value="PRK10911.1"/>
    <property type="match status" value="1"/>
</dbReference>
<dbReference type="GO" id="GO:0005829">
    <property type="term" value="C:cytosol"/>
    <property type="evidence" value="ECO:0007669"/>
    <property type="project" value="UniProtKB-ARBA"/>
</dbReference>
<sequence length="680" mass="77200">MMTNPLLTTADLPNYAAIQPQHVEPALNQVLADNRAAIDQVLSAHTMYTWENLLQPLEELEDRLNKTWSPVSHLNSVQDSDALRIAYNACLPKLSAYYSELGQHQGLYRAYQHIADGPEYAKLDPAQRKVIDNALRDFRLSGIALPPEQQTRYQEIMQELSQLNAKFSENVLDATQGWTRHLTDPALLAGLPESALALARQTAQQRGLEGWLLTLELPSYLPVLNYADDRLLRKELYDAYCTRASEQGANAGQWDNGPVMEQILALRYALAQLLGFHDYTEYSLATKMAESPQKVLAFLNDLADRAKPQAQRELAELGQFAREQFGMNDLQAWDIGYYSEKLRQHRYQLSQEELRPYFPMTRVLPGLFAVAERLFGVTIHPLDGVETWHPDVQVYAIVDALDHPRGRFYLDLYARSHKRGGAWMNGSLGRRFVNNTVRLPAAYLVCNFTPPVGHDPALLTHNEVLTLFHEFGHGLHHLLTTVNYLPVAGIHGVEWDAVELPSQFLENWCWSQEALTLLAGHYQTDEPLPESLYQRMQAARHFQAGMIMLRQLEFALFDFRLHREYRPTQGGKVQELLDDVRRQVAVLIPPIYNRFANAFTHIFSGGYAAGYYSYKWAEVLSADAFSAFEESGIFDAATGTRFRESILQVGGSRPALSNFIEFRGREPRIEPLLRLSGIAV</sequence>
<dbReference type="InterPro" id="IPR001567">
    <property type="entry name" value="Pept_M3A_M3B_dom"/>
</dbReference>
<dbReference type="InterPro" id="IPR024080">
    <property type="entry name" value="Neurolysin/TOP_N"/>
</dbReference>
<protein>
    <recommendedName>
        <fullName evidence="8">oligopeptidase A</fullName>
        <ecNumber evidence="8">3.4.24.70</ecNumber>
    </recommendedName>
</protein>
<comment type="caution">
    <text evidence="12">The sequence shown here is derived from an EMBL/GenBank/DDBJ whole genome shotgun (WGS) entry which is preliminary data.</text>
</comment>
<evidence type="ECO:0000256" key="6">
    <source>
        <dbReference type="ARBA" id="ARBA00023049"/>
    </source>
</evidence>
<keyword evidence="6 9" id="KW-0482">Metalloprotease</keyword>
<evidence type="ECO:0000256" key="5">
    <source>
        <dbReference type="ARBA" id="ARBA00022833"/>
    </source>
</evidence>
<evidence type="ECO:0000313" key="13">
    <source>
        <dbReference type="Proteomes" id="UP000019184"/>
    </source>
</evidence>
<evidence type="ECO:0000256" key="1">
    <source>
        <dbReference type="ARBA" id="ARBA00006040"/>
    </source>
</evidence>
<dbReference type="GO" id="GO:0046872">
    <property type="term" value="F:metal ion binding"/>
    <property type="evidence" value="ECO:0007669"/>
    <property type="project" value="UniProtKB-UniRule"/>
</dbReference>
<evidence type="ECO:0000256" key="3">
    <source>
        <dbReference type="ARBA" id="ARBA00022723"/>
    </source>
</evidence>
<comment type="cofactor">
    <cofactor evidence="9">
        <name>Zn(2+)</name>
        <dbReference type="ChEBI" id="CHEBI:29105"/>
    </cofactor>
    <text evidence="9">Binds 1 zinc ion.</text>
</comment>
<dbReference type="InterPro" id="IPR024079">
    <property type="entry name" value="MetalloPept_cat_dom_sf"/>
</dbReference>
<dbReference type="Pfam" id="PF19310">
    <property type="entry name" value="TOP_N"/>
    <property type="match status" value="1"/>
</dbReference>
<keyword evidence="5 9" id="KW-0862">Zinc</keyword>
<proteinExistence type="inferred from homology"/>
<evidence type="ECO:0000259" key="11">
    <source>
        <dbReference type="Pfam" id="PF19310"/>
    </source>
</evidence>
<dbReference type="SUPFAM" id="SSF55486">
    <property type="entry name" value="Metalloproteases ('zincins'), catalytic domain"/>
    <property type="match status" value="1"/>
</dbReference>